<name>A0ABQ1T3V3_9GAMM</name>
<keyword evidence="2" id="KW-1185">Reference proteome</keyword>
<proteinExistence type="predicted"/>
<reference evidence="2" key="1">
    <citation type="journal article" date="2019" name="Int. J. Syst. Evol. Microbiol.">
        <title>The Global Catalogue of Microorganisms (GCM) 10K type strain sequencing project: providing services to taxonomists for standard genome sequencing and annotation.</title>
        <authorList>
            <consortium name="The Broad Institute Genomics Platform"/>
            <consortium name="The Broad Institute Genome Sequencing Center for Infectious Disease"/>
            <person name="Wu L."/>
            <person name="Ma J."/>
        </authorList>
    </citation>
    <scope>NUCLEOTIDE SEQUENCE [LARGE SCALE GENOMIC DNA]</scope>
    <source>
        <strain evidence="2">CGMCC 1.15394</strain>
    </source>
</reference>
<sequence>MNYPRFKNEPEAINVVEPIDYPHRSPKNKDEFVSAVKLLASQYCNDAISVNSDKSLIDVKRLTDLSVDVKRLLNSGCASSGEQTIRFALASIYNTRAVIEILQENFLFELEKQGYIKVLKDIDSYAPNIPATALFSSACTSLDEKSKALLTKLMLNYRGW</sequence>
<evidence type="ECO:0000313" key="1">
    <source>
        <dbReference type="EMBL" id="GGE79938.1"/>
    </source>
</evidence>
<accession>A0ABQ1T3V3</accession>
<gene>
    <name evidence="1" type="ORF">GCM10008027_00780</name>
</gene>
<evidence type="ECO:0000313" key="2">
    <source>
        <dbReference type="Proteomes" id="UP000638462"/>
    </source>
</evidence>
<protein>
    <submittedName>
        <fullName evidence="1">Uncharacterized protein</fullName>
    </submittedName>
</protein>
<comment type="caution">
    <text evidence="1">The sequence shown here is derived from an EMBL/GenBank/DDBJ whole genome shotgun (WGS) entry which is preliminary data.</text>
</comment>
<dbReference type="Proteomes" id="UP000638462">
    <property type="component" value="Unassembled WGS sequence"/>
</dbReference>
<organism evidence="1 2">
    <name type="scientific">Pseudoalteromonas gelatinilytica</name>
    <dbReference type="NCBI Taxonomy" id="1703256"/>
    <lineage>
        <taxon>Bacteria</taxon>
        <taxon>Pseudomonadati</taxon>
        <taxon>Pseudomonadota</taxon>
        <taxon>Gammaproteobacteria</taxon>
        <taxon>Alteromonadales</taxon>
        <taxon>Pseudoalteromonadaceae</taxon>
        <taxon>Pseudoalteromonas</taxon>
    </lineage>
</organism>
<dbReference type="RefSeq" id="WP_188726618.1">
    <property type="nucleotide sequence ID" value="NZ_BMIT01000001.1"/>
</dbReference>
<dbReference type="EMBL" id="BMIT01000001">
    <property type="protein sequence ID" value="GGE79938.1"/>
    <property type="molecule type" value="Genomic_DNA"/>
</dbReference>